<dbReference type="Gene3D" id="1.25.10.10">
    <property type="entry name" value="Leucine-rich Repeat Variant"/>
    <property type="match status" value="1"/>
</dbReference>
<dbReference type="VEuPathDB" id="VectorBase:GBRI001732"/>
<dbReference type="GO" id="GO:0040001">
    <property type="term" value="P:establishment of mitotic spindle localization"/>
    <property type="evidence" value="ECO:0007669"/>
    <property type="project" value="TreeGrafter"/>
</dbReference>
<dbReference type="GO" id="GO:0090307">
    <property type="term" value="P:mitotic spindle assembly"/>
    <property type="evidence" value="ECO:0007669"/>
    <property type="project" value="TreeGrafter"/>
</dbReference>
<evidence type="ECO:0000256" key="1">
    <source>
        <dbReference type="SAM" id="MobiDB-lite"/>
    </source>
</evidence>
<reference evidence="3" key="2">
    <citation type="submission" date="2020-05" db="UniProtKB">
        <authorList>
            <consortium name="EnsemblMetazoa"/>
        </authorList>
    </citation>
    <scope>IDENTIFICATION</scope>
    <source>
        <strain evidence="3">IAEA</strain>
    </source>
</reference>
<feature type="compositionally biased region" description="Low complexity" evidence="1">
    <location>
        <begin position="283"/>
        <end position="293"/>
    </location>
</feature>
<feature type="region of interest" description="Disordered" evidence="1">
    <location>
        <begin position="268"/>
        <end position="293"/>
    </location>
</feature>
<dbReference type="AlphaFoldDB" id="A0A1A9W0E7"/>
<dbReference type="GO" id="GO:0072686">
    <property type="term" value="C:mitotic spindle"/>
    <property type="evidence" value="ECO:0007669"/>
    <property type="project" value="TreeGrafter"/>
</dbReference>
<accession>A0A1A9W0E7</accession>
<dbReference type="PANTHER" id="PTHR21567">
    <property type="entry name" value="CLASP"/>
    <property type="match status" value="1"/>
</dbReference>
<dbReference type="EnsemblMetazoa" id="GBRI001732-RA">
    <property type="protein sequence ID" value="GBRI001732-PA"/>
    <property type="gene ID" value="GBRI001732"/>
</dbReference>
<keyword evidence="4" id="KW-1185">Reference proteome</keyword>
<dbReference type="InterPro" id="IPR011989">
    <property type="entry name" value="ARM-like"/>
</dbReference>
<evidence type="ECO:0000313" key="3">
    <source>
        <dbReference type="EnsemblMetazoa" id="GBRI001732-PA"/>
    </source>
</evidence>
<evidence type="ECO:0000313" key="4">
    <source>
        <dbReference type="Proteomes" id="UP000091820"/>
    </source>
</evidence>
<dbReference type="SUPFAM" id="SSF48371">
    <property type="entry name" value="ARM repeat"/>
    <property type="match status" value="1"/>
</dbReference>
<feature type="region of interest" description="Disordered" evidence="1">
    <location>
        <begin position="28"/>
        <end position="81"/>
    </location>
</feature>
<reference evidence="4" key="1">
    <citation type="submission" date="2014-03" db="EMBL/GenBank/DDBJ databases">
        <authorList>
            <person name="Aksoy S."/>
            <person name="Warren W."/>
            <person name="Wilson R.K."/>
        </authorList>
    </citation>
    <scope>NUCLEOTIDE SEQUENCE [LARGE SCALE GENOMIC DNA]</scope>
    <source>
        <strain evidence="4">IAEA</strain>
    </source>
</reference>
<feature type="compositionally biased region" description="Polar residues" evidence="1">
    <location>
        <begin position="36"/>
        <end position="52"/>
    </location>
</feature>
<dbReference type="InterPro" id="IPR034085">
    <property type="entry name" value="TOG"/>
</dbReference>
<dbReference type="GO" id="GO:0005881">
    <property type="term" value="C:cytoplasmic microtubule"/>
    <property type="evidence" value="ECO:0007669"/>
    <property type="project" value="TreeGrafter"/>
</dbReference>
<dbReference type="GO" id="GO:0005876">
    <property type="term" value="C:spindle microtubule"/>
    <property type="evidence" value="ECO:0007669"/>
    <property type="project" value="TreeGrafter"/>
</dbReference>
<dbReference type="GO" id="GO:0005815">
    <property type="term" value="C:microtubule organizing center"/>
    <property type="evidence" value="ECO:0007669"/>
    <property type="project" value="TreeGrafter"/>
</dbReference>
<feature type="compositionally biased region" description="Basic and acidic residues" evidence="1">
    <location>
        <begin position="53"/>
        <end position="74"/>
    </location>
</feature>
<dbReference type="GO" id="GO:0045180">
    <property type="term" value="C:basal cortex"/>
    <property type="evidence" value="ECO:0007669"/>
    <property type="project" value="TreeGrafter"/>
</dbReference>
<proteinExistence type="predicted"/>
<feature type="domain" description="TOG" evidence="2">
    <location>
        <begin position="347"/>
        <end position="582"/>
    </location>
</feature>
<dbReference type="PANTHER" id="PTHR21567:SF88">
    <property type="entry name" value="TOG DOMAIN-CONTAINING PROTEIN"/>
    <property type="match status" value="1"/>
</dbReference>
<dbReference type="InterPro" id="IPR016024">
    <property type="entry name" value="ARM-type_fold"/>
</dbReference>
<dbReference type="Proteomes" id="UP000091820">
    <property type="component" value="Unassembled WGS sequence"/>
</dbReference>
<evidence type="ECO:0000259" key="2">
    <source>
        <dbReference type="SMART" id="SM01349"/>
    </source>
</evidence>
<dbReference type="GO" id="GO:0000776">
    <property type="term" value="C:kinetochore"/>
    <property type="evidence" value="ECO:0007669"/>
    <property type="project" value="TreeGrafter"/>
</dbReference>
<protein>
    <submittedName>
        <fullName evidence="3">TOG domain-containing protein</fullName>
    </submittedName>
</protein>
<dbReference type="SMART" id="SM01349">
    <property type="entry name" value="TOG"/>
    <property type="match status" value="1"/>
</dbReference>
<organism evidence="3 4">
    <name type="scientific">Glossina brevipalpis</name>
    <dbReference type="NCBI Taxonomy" id="37001"/>
    <lineage>
        <taxon>Eukaryota</taxon>
        <taxon>Metazoa</taxon>
        <taxon>Ecdysozoa</taxon>
        <taxon>Arthropoda</taxon>
        <taxon>Hexapoda</taxon>
        <taxon>Insecta</taxon>
        <taxon>Pterygota</taxon>
        <taxon>Neoptera</taxon>
        <taxon>Endopterygota</taxon>
        <taxon>Diptera</taxon>
        <taxon>Brachycera</taxon>
        <taxon>Muscomorpha</taxon>
        <taxon>Hippoboscoidea</taxon>
        <taxon>Glossinidae</taxon>
        <taxon>Glossina</taxon>
    </lineage>
</organism>
<dbReference type="GO" id="GO:0008017">
    <property type="term" value="F:microtubule binding"/>
    <property type="evidence" value="ECO:0007669"/>
    <property type="project" value="TreeGrafter"/>
</dbReference>
<sequence>MTNNKPPQAANEKSLIETSSAEELVLKANEREPSVKSVNYSQKSTTSALSSDNSEKIIKPDTPEQDHELKEKRPSKTLQTPITKENTIEGLTNHQGKDTCQVTCELELDKRTDSPHVEAKINDKRILTGNDDIDGLPELITEVLFDNNIEDTRLNEGQLERNGSLVSLQSKTESIKTQLEDTTPIMSRAQSTKSLIIDEDLDAESQSNTSVIIDEKENQKIIKSKTSVAKPCSRPNTGSRCSSPTIVQLKTLSKRNSIIKSLDSVYERRDSKPESCDNSTETSSQSSNAQLNNSLSSNALDNIALEPALLKKKSNSSLFLKRHRKISPAKQSVKLSQAELFPPTLQRLEKPRDTLIKSFDQLDSSNWEMIMLGLKNMVRLIRYHADCLESQMHMICIQLTRSVRNLRSQVARAACQVSTELFTLKSRFIEPECDDLVCGLLHRTADTNRFLRADATRALESMVDNFMPSKVLNILNNKGAIHQNALVRTTTAKLLNRLVERLGCDKIYVMPREQRDKFFLIGANLLLEGSLETRSYAKSIFKMLSQHQNYNRLLLEIIPSRTYRNVEKALKSIQKMYFVLSPIALMLTLPLCYELERISHTFIKIDMIEMK</sequence>
<name>A0A1A9W0E7_9MUSC</name>